<dbReference type="InterPro" id="IPR018511">
    <property type="entry name" value="Hemolysin-typ_Ca-bd_CS"/>
</dbReference>
<dbReference type="InterPro" id="IPR001343">
    <property type="entry name" value="Hemolysn_Ca-bd"/>
</dbReference>
<dbReference type="Gene3D" id="2.170.16.10">
    <property type="entry name" value="Hedgehog/Intein (Hint) domain"/>
    <property type="match status" value="1"/>
</dbReference>
<dbReference type="Pfam" id="PF13403">
    <property type="entry name" value="Hint_2"/>
    <property type="match status" value="1"/>
</dbReference>
<accession>A0A1X7BR87</accession>
<evidence type="ECO:0000259" key="2">
    <source>
        <dbReference type="PROSITE" id="PS50268"/>
    </source>
</evidence>
<dbReference type="PANTHER" id="PTHR34720">
    <property type="entry name" value="MICROCYSTIN DEPENDENT PROTEIN"/>
    <property type="match status" value="1"/>
</dbReference>
<organism evidence="3 4">
    <name type="scientific">Roseovarius aestuarii</name>
    <dbReference type="NCBI Taxonomy" id="475083"/>
    <lineage>
        <taxon>Bacteria</taxon>
        <taxon>Pseudomonadati</taxon>
        <taxon>Pseudomonadota</taxon>
        <taxon>Alphaproteobacteria</taxon>
        <taxon>Rhodobacterales</taxon>
        <taxon>Roseobacteraceae</taxon>
        <taxon>Roseovarius</taxon>
    </lineage>
</organism>
<dbReference type="PROSITE" id="PS50817">
    <property type="entry name" value="INTEIN_N_TER"/>
    <property type="match status" value="1"/>
</dbReference>
<dbReference type="SUPFAM" id="SSF51294">
    <property type="entry name" value="Hedgehog/intein (Hint) domain"/>
    <property type="match status" value="1"/>
</dbReference>
<reference evidence="3 4" key="1">
    <citation type="submission" date="2017-03" db="EMBL/GenBank/DDBJ databases">
        <authorList>
            <person name="Afonso C.L."/>
            <person name="Miller P.J."/>
            <person name="Scott M.A."/>
            <person name="Spackman E."/>
            <person name="Goraichik I."/>
            <person name="Dimitrov K.M."/>
            <person name="Suarez D.L."/>
            <person name="Swayne D.E."/>
        </authorList>
    </citation>
    <scope>NUCLEOTIDE SEQUENCE [LARGE SCALE GENOMIC DNA]</scope>
    <source>
        <strain evidence="3 4">CECT 7745</strain>
    </source>
</reference>
<evidence type="ECO:0000256" key="1">
    <source>
        <dbReference type="SAM" id="MobiDB-lite"/>
    </source>
</evidence>
<dbReference type="RefSeq" id="WP_085799800.1">
    <property type="nucleotide sequence ID" value="NZ_FWXB01000004.1"/>
</dbReference>
<feature type="domain" description="Cadherin" evidence="2">
    <location>
        <begin position="228"/>
        <end position="321"/>
    </location>
</feature>
<dbReference type="Pfam" id="PF00353">
    <property type="entry name" value="HemolysinCabind"/>
    <property type="match status" value="2"/>
</dbReference>
<dbReference type="NCBIfam" id="NF012211">
    <property type="entry name" value="tand_rpt_95"/>
    <property type="match status" value="2"/>
</dbReference>
<dbReference type="GO" id="GO:0005509">
    <property type="term" value="F:calcium ion binding"/>
    <property type="evidence" value="ECO:0007669"/>
    <property type="project" value="InterPro"/>
</dbReference>
<dbReference type="InterPro" id="IPR002126">
    <property type="entry name" value="Cadherin-like_dom"/>
</dbReference>
<dbReference type="SUPFAM" id="SSF51120">
    <property type="entry name" value="beta-Roll"/>
    <property type="match status" value="1"/>
</dbReference>
<feature type="region of interest" description="Disordered" evidence="1">
    <location>
        <begin position="484"/>
        <end position="505"/>
    </location>
</feature>
<dbReference type="PRINTS" id="PR00313">
    <property type="entry name" value="CABNDNGRPT"/>
</dbReference>
<dbReference type="Gene3D" id="2.60.40.2810">
    <property type="match status" value="2"/>
</dbReference>
<dbReference type="InterPro" id="IPR011049">
    <property type="entry name" value="Serralysin-like_metalloprot_C"/>
</dbReference>
<dbReference type="GO" id="GO:0007156">
    <property type="term" value="P:homophilic cell adhesion via plasma membrane adhesion molecules"/>
    <property type="evidence" value="ECO:0007669"/>
    <property type="project" value="InterPro"/>
</dbReference>
<gene>
    <name evidence="3" type="primary">hlyA_1</name>
    <name evidence="3" type="ORF">ROA7745_01526</name>
</gene>
<dbReference type="PROSITE" id="PS50268">
    <property type="entry name" value="CADHERIN_2"/>
    <property type="match status" value="1"/>
</dbReference>
<sequence length="791" mass="83522">MSNNFDDPFAANLIGLWDFLNTGPTEDTGLADGVAQNGELEGDARISDGALHTGGCGMFEVAGGNDEPFDLAEGTIAVAFTQNSHIGTSPDTIVNRGEQADANQEGWFELSVTQDGAVQVWHCDNGFDVNLVTGPEFLQEGDSIKATYSWSPDGGLTFQVENLTKNTEVTLTADNPGLTMDVTDNDDESWTFGAREVDDGRYGNHFDGTIDYVAIYNADTLAGGDPVAADDDAEGDEDTDIIIEVLDNDSDPDGDPLEVSAASDGANGTTVINPDGTITYTPDANFNGTDTFSYTVSDGDGGTDTATVTVTVRAVNDDPDAVDDIATTGFGDEIVIDVLDNDSDVDGDLLEVTSATDGANGITAINPDGTITYTPNSEFVGEDTFSYTISDGAGGTDTATVTVSVGADMRDGIVDGTGDDDLIDIAYTGDPDGDRIDNLDEILPGEGPNDDIVRARGGDDTVLAGDGDDEVSGGRGDDLVFGGVGDDDLSGGRGDDTLIGGSGNDIISGGRGRDDLLGGADRDTFTGITAGDVVDGNESGDDFDTLDLTGAAEAENPGGSLRVNYRSPDQEDGFVEFVNAGGTVTGTMQFANIENVIPCFTPDTVIATPRGEVRVQDLQAGDRVITRDNGLQPIQWIGKRGLTAQELQQAPHLQPILIRAGSLGHDLPERDLLVSPQHRILVNNDKTALYFEEREVLAAAKHLTDMEGVAQADAGDVTYIHFMFAQHEVVLSNGSWTESFQPGDQVLDGMSDDQRDEIFDLFPELRNQEGVHAYQAARKTLKRHEARLLAK</sequence>
<dbReference type="PROSITE" id="PS00330">
    <property type="entry name" value="HEMOLYSIN_CALCIUM"/>
    <property type="match status" value="1"/>
</dbReference>
<dbReference type="Gene3D" id="2.60.120.200">
    <property type="match status" value="1"/>
</dbReference>
<dbReference type="GO" id="GO:0016020">
    <property type="term" value="C:membrane"/>
    <property type="evidence" value="ECO:0007669"/>
    <property type="project" value="InterPro"/>
</dbReference>
<dbReference type="PANTHER" id="PTHR34720:SF9">
    <property type="entry name" value="BLR4714 PROTEIN"/>
    <property type="match status" value="1"/>
</dbReference>
<protein>
    <submittedName>
        <fullName evidence="3">Hemolysin, chromosomal</fullName>
    </submittedName>
</protein>
<dbReference type="InterPro" id="IPR006141">
    <property type="entry name" value="Intein_N"/>
</dbReference>
<dbReference type="Pfam" id="PF17963">
    <property type="entry name" value="Big_9"/>
    <property type="match status" value="2"/>
</dbReference>
<dbReference type="InterPro" id="IPR036844">
    <property type="entry name" value="Hint_dom_sf"/>
</dbReference>
<dbReference type="InterPro" id="IPR028992">
    <property type="entry name" value="Hedgehog/Intein_dom"/>
</dbReference>
<proteinExistence type="predicted"/>
<evidence type="ECO:0000313" key="4">
    <source>
        <dbReference type="Proteomes" id="UP000193224"/>
    </source>
</evidence>
<dbReference type="Proteomes" id="UP000193224">
    <property type="component" value="Unassembled WGS sequence"/>
</dbReference>
<dbReference type="Gene3D" id="2.150.10.10">
    <property type="entry name" value="Serralysin-like metalloprotease, C-terminal"/>
    <property type="match status" value="1"/>
</dbReference>
<dbReference type="AlphaFoldDB" id="A0A1X7BR87"/>
<name>A0A1X7BR87_9RHOB</name>
<keyword evidence="4" id="KW-1185">Reference proteome</keyword>
<dbReference type="GO" id="GO:0016539">
    <property type="term" value="P:intein-mediated protein splicing"/>
    <property type="evidence" value="ECO:0007669"/>
    <property type="project" value="InterPro"/>
</dbReference>
<dbReference type="EMBL" id="FWXB01000004">
    <property type="protein sequence ID" value="SMC11709.1"/>
    <property type="molecule type" value="Genomic_DNA"/>
</dbReference>
<evidence type="ECO:0000313" key="3">
    <source>
        <dbReference type="EMBL" id="SMC11709.1"/>
    </source>
</evidence>